<evidence type="ECO:0000259" key="1">
    <source>
        <dbReference type="PROSITE" id="PS51085"/>
    </source>
</evidence>
<dbReference type="AlphaFoldDB" id="A0AB39IVD3"/>
<dbReference type="RefSeq" id="WP_038908484.1">
    <property type="nucleotide sequence ID" value="NZ_CM001972.1"/>
</dbReference>
<reference evidence="3" key="2">
    <citation type="submission" date="2024-07" db="EMBL/GenBank/DDBJ databases">
        <authorList>
            <person name="Pedron J."/>
        </authorList>
    </citation>
    <scope>NUCLEOTIDE SEQUENCE</scope>
    <source>
        <strain evidence="3">A003-S1-M15</strain>
    </source>
</reference>
<evidence type="ECO:0000313" key="3">
    <source>
        <dbReference type="EMBL" id="XDL26036.1"/>
    </source>
</evidence>
<sequence length="223" mass="25035">MNPGVLSIKGVIKLSGGHPEVIKISVRADTLHEYDDECSGFNVVFDGGENNFLKLVLKNLEGESYLEDVLYPEELWCESGLLMALSVVFYVTGLTKIKVVEREIFALIGKLEKSNRTFPEINISELENKSNKVYEISYSYEEIVVSHNTDVFSLSVEQSILDAALSRNIELKHMCRSGICMKCRKKVLSGACMTLSQQEEQDMLKVQHLLTCNYKAITSLIIG</sequence>
<dbReference type="Pfam" id="PF00111">
    <property type="entry name" value="Fer2"/>
    <property type="match status" value="1"/>
</dbReference>
<dbReference type="EMBL" id="CP162670">
    <property type="protein sequence ID" value="XDL26036.1"/>
    <property type="molecule type" value="Genomic_DNA"/>
</dbReference>
<dbReference type="InterPro" id="IPR012675">
    <property type="entry name" value="Beta-grasp_dom_sf"/>
</dbReference>
<accession>A0AB39IVD3</accession>
<dbReference type="PROSITE" id="PS51085">
    <property type="entry name" value="2FE2S_FER_2"/>
    <property type="match status" value="1"/>
</dbReference>
<name>A0AB39IVD3_9GAMM</name>
<dbReference type="Proteomes" id="UP000810130">
    <property type="component" value="Unassembled WGS sequence"/>
</dbReference>
<reference evidence="2 4" key="1">
    <citation type="submission" date="2021-04" db="EMBL/GenBank/DDBJ databases">
        <title>Genomic and host-range diversity within the Dickeya zeae complex, identification of D. zeae and D. oryzae members, proposal of two novel subspecies D. zeae subsp. zeae subsp. nov. and D. zeae subsp. dombae subsp. nov.</title>
        <authorList>
            <person name="Van Gijsegem F."/>
            <person name="Hugouvieux-Cotte-Pattat N."/>
        </authorList>
    </citation>
    <scope>NUCLEOTIDE SEQUENCE [LARGE SCALE GENOMIC DNA]</scope>
    <source>
        <strain evidence="2 4">FVG03</strain>
    </source>
</reference>
<evidence type="ECO:0000313" key="2">
    <source>
        <dbReference type="EMBL" id="MBP2858793.1"/>
    </source>
</evidence>
<dbReference type="CDD" id="cd00207">
    <property type="entry name" value="fer2"/>
    <property type="match status" value="1"/>
</dbReference>
<dbReference type="InterPro" id="IPR001041">
    <property type="entry name" value="2Fe-2S_ferredoxin-type"/>
</dbReference>
<dbReference type="SUPFAM" id="SSF54292">
    <property type="entry name" value="2Fe-2S ferredoxin-like"/>
    <property type="match status" value="1"/>
</dbReference>
<organism evidence="3">
    <name type="scientific">Dickeya oryzae</name>
    <dbReference type="NCBI Taxonomy" id="1240404"/>
    <lineage>
        <taxon>Bacteria</taxon>
        <taxon>Pseudomonadati</taxon>
        <taxon>Pseudomonadota</taxon>
        <taxon>Gammaproteobacteria</taxon>
        <taxon>Enterobacterales</taxon>
        <taxon>Pectobacteriaceae</taxon>
        <taxon>Dickeya</taxon>
    </lineage>
</organism>
<evidence type="ECO:0000313" key="4">
    <source>
        <dbReference type="Proteomes" id="UP000810130"/>
    </source>
</evidence>
<feature type="domain" description="2Fe-2S ferredoxin-type" evidence="1">
    <location>
        <begin position="134"/>
        <end position="223"/>
    </location>
</feature>
<dbReference type="GeneID" id="302581516"/>
<dbReference type="GO" id="GO:0051536">
    <property type="term" value="F:iron-sulfur cluster binding"/>
    <property type="evidence" value="ECO:0007669"/>
    <property type="project" value="InterPro"/>
</dbReference>
<proteinExistence type="predicted"/>
<keyword evidence="4" id="KW-1185">Reference proteome</keyword>
<protein>
    <submittedName>
        <fullName evidence="2">(2Fe-2S)-binding protein</fullName>
    </submittedName>
    <submittedName>
        <fullName evidence="3">2Fe-2S iron-sulfur cluster-binding protein</fullName>
    </submittedName>
</protein>
<gene>
    <name evidence="2" type="ORF">J8657_14400</name>
    <name evidence="3" type="ORF">LF929_007545</name>
</gene>
<dbReference type="Gene3D" id="3.10.20.30">
    <property type="match status" value="1"/>
</dbReference>
<dbReference type="InterPro" id="IPR036010">
    <property type="entry name" value="2Fe-2S_ferredoxin-like_sf"/>
</dbReference>
<dbReference type="EMBL" id="JAGJWX010000021">
    <property type="protein sequence ID" value="MBP2858793.1"/>
    <property type="molecule type" value="Genomic_DNA"/>
</dbReference>